<comment type="caution">
    <text evidence="2">The sequence shown here is derived from an EMBL/GenBank/DDBJ whole genome shotgun (WGS) entry which is preliminary data.</text>
</comment>
<dbReference type="EMBL" id="BAABKO010000007">
    <property type="protein sequence ID" value="GAA4785264.1"/>
    <property type="molecule type" value="Genomic_DNA"/>
</dbReference>
<dbReference type="PANTHER" id="PTHR38011">
    <property type="entry name" value="DIHYDROFOLATE REDUCTASE FAMILY PROTEIN (AFU_ORTHOLOGUE AFUA_8G06820)"/>
    <property type="match status" value="1"/>
</dbReference>
<organism evidence="2 3">
    <name type="scientific">Microbacterium gilvum</name>
    <dbReference type="NCBI Taxonomy" id="1336204"/>
    <lineage>
        <taxon>Bacteria</taxon>
        <taxon>Bacillati</taxon>
        <taxon>Actinomycetota</taxon>
        <taxon>Actinomycetes</taxon>
        <taxon>Micrococcales</taxon>
        <taxon>Microbacteriaceae</taxon>
        <taxon>Microbacterium</taxon>
    </lineage>
</organism>
<keyword evidence="3" id="KW-1185">Reference proteome</keyword>
<dbReference type="Pfam" id="PF01872">
    <property type="entry name" value="RibD_C"/>
    <property type="match status" value="1"/>
</dbReference>
<gene>
    <name evidence="2" type="ORF">GCM10023351_33760</name>
</gene>
<evidence type="ECO:0000259" key="1">
    <source>
        <dbReference type="Pfam" id="PF01872"/>
    </source>
</evidence>
<feature type="domain" description="Bacterial bifunctional deaminase-reductase C-terminal" evidence="1">
    <location>
        <begin position="2"/>
        <end position="175"/>
    </location>
</feature>
<dbReference type="InterPro" id="IPR050765">
    <property type="entry name" value="Riboflavin_Biosynth_HTPR"/>
</dbReference>
<name>A0ABP9ARN0_9MICO</name>
<dbReference type="Proteomes" id="UP001501645">
    <property type="component" value="Unassembled WGS sequence"/>
</dbReference>
<reference evidence="3" key="1">
    <citation type="journal article" date="2019" name="Int. J. Syst. Evol. Microbiol.">
        <title>The Global Catalogue of Microorganisms (GCM) 10K type strain sequencing project: providing services to taxonomists for standard genome sequencing and annotation.</title>
        <authorList>
            <consortium name="The Broad Institute Genomics Platform"/>
            <consortium name="The Broad Institute Genome Sequencing Center for Infectious Disease"/>
            <person name="Wu L."/>
            <person name="Ma J."/>
        </authorList>
    </citation>
    <scope>NUCLEOTIDE SEQUENCE [LARGE SCALE GENOMIC DNA]</scope>
    <source>
        <strain evidence="3">JCM 18537</strain>
    </source>
</reference>
<protein>
    <submittedName>
        <fullName evidence="2">Dihydrofolate reductase family protein</fullName>
    </submittedName>
</protein>
<proteinExistence type="predicted"/>
<dbReference type="RefSeq" id="WP_345441980.1">
    <property type="nucleotide sequence ID" value="NZ_BAABKO010000007.1"/>
</dbReference>
<accession>A0ABP9ARN0</accession>
<dbReference type="PANTHER" id="PTHR38011:SF11">
    <property type="entry name" value="2,5-DIAMINO-6-RIBOSYLAMINO-4(3H)-PYRIMIDINONE 5'-PHOSPHATE REDUCTASE"/>
    <property type="match status" value="1"/>
</dbReference>
<evidence type="ECO:0000313" key="3">
    <source>
        <dbReference type="Proteomes" id="UP001501645"/>
    </source>
</evidence>
<dbReference type="InterPro" id="IPR024072">
    <property type="entry name" value="DHFR-like_dom_sf"/>
</dbReference>
<dbReference type="SUPFAM" id="SSF53597">
    <property type="entry name" value="Dihydrofolate reductase-like"/>
    <property type="match status" value="1"/>
</dbReference>
<sequence>MLIVSMSTSVDGYIHDRTGDFQWGAPDAELFAFHLAFVQEAKGVVLGRRLYETMRVWETDPAMRGTADEAAFADAWTALPKLVFSRTLSEVDGRARLATGEIAEEIAAFTAKVGGDVEIGGAEIAGQAIALGLVDEFRVFRYPIIVGGGAPLLPHVADPIALDLVESRVFGGRVVYERWRRADG</sequence>
<evidence type="ECO:0000313" key="2">
    <source>
        <dbReference type="EMBL" id="GAA4785264.1"/>
    </source>
</evidence>
<dbReference type="Gene3D" id="3.40.430.10">
    <property type="entry name" value="Dihydrofolate Reductase, subunit A"/>
    <property type="match status" value="1"/>
</dbReference>
<dbReference type="InterPro" id="IPR002734">
    <property type="entry name" value="RibDG_C"/>
</dbReference>